<keyword evidence="3" id="KW-0551">Lipid droplet</keyword>
<dbReference type="Proteomes" id="UP001527925">
    <property type="component" value="Unassembled WGS sequence"/>
</dbReference>
<evidence type="ECO:0000256" key="1">
    <source>
        <dbReference type="ARBA" id="ARBA00004502"/>
    </source>
</evidence>
<evidence type="ECO:0008006" key="7">
    <source>
        <dbReference type="Google" id="ProtNLM"/>
    </source>
</evidence>
<evidence type="ECO:0000256" key="2">
    <source>
        <dbReference type="ARBA" id="ARBA00008300"/>
    </source>
</evidence>
<evidence type="ECO:0000256" key="3">
    <source>
        <dbReference type="ARBA" id="ARBA00022677"/>
    </source>
</evidence>
<proteinExistence type="inferred from homology"/>
<dbReference type="PANTHER" id="PTHR13390:SF0">
    <property type="entry name" value="LIPID DROPLET-ASSOCIATED HYDROLASE"/>
    <property type="match status" value="1"/>
</dbReference>
<keyword evidence="6" id="KW-1185">Reference proteome</keyword>
<evidence type="ECO:0000313" key="6">
    <source>
        <dbReference type="Proteomes" id="UP001527925"/>
    </source>
</evidence>
<dbReference type="Pfam" id="PF10230">
    <property type="entry name" value="LIDHydrolase"/>
    <property type="match status" value="2"/>
</dbReference>
<name>A0ABR4NC18_9FUNG</name>
<gene>
    <name evidence="5" type="ORF">HK105_203154</name>
</gene>
<dbReference type="PANTHER" id="PTHR13390">
    <property type="entry name" value="LIPASE"/>
    <property type="match status" value="1"/>
</dbReference>
<dbReference type="Gene3D" id="3.40.50.1820">
    <property type="entry name" value="alpha/beta hydrolase"/>
    <property type="match status" value="1"/>
</dbReference>
<reference evidence="5 6" key="1">
    <citation type="submission" date="2023-09" db="EMBL/GenBank/DDBJ databases">
        <title>Pangenome analysis of Batrachochytrium dendrobatidis and related Chytrids.</title>
        <authorList>
            <person name="Yacoub M.N."/>
            <person name="Stajich J.E."/>
            <person name="James T.Y."/>
        </authorList>
    </citation>
    <scope>NUCLEOTIDE SEQUENCE [LARGE SCALE GENOMIC DNA]</scope>
    <source>
        <strain evidence="5 6">JEL0888</strain>
    </source>
</reference>
<comment type="subcellular location">
    <subcellularLocation>
        <location evidence="1">Lipid droplet</location>
    </subcellularLocation>
</comment>
<accession>A0ABR4NC18</accession>
<evidence type="ECO:0000256" key="4">
    <source>
        <dbReference type="ARBA" id="ARBA00022801"/>
    </source>
</evidence>
<dbReference type="SUPFAM" id="SSF53474">
    <property type="entry name" value="alpha/beta-Hydrolases"/>
    <property type="match status" value="1"/>
</dbReference>
<dbReference type="InterPro" id="IPR029058">
    <property type="entry name" value="AB_hydrolase_fold"/>
</dbReference>
<dbReference type="InterPro" id="IPR019363">
    <property type="entry name" value="LDAH"/>
</dbReference>
<comment type="similarity">
    <text evidence="2">Belongs to the AB hydrolase superfamily. LDAH family.</text>
</comment>
<evidence type="ECO:0000313" key="5">
    <source>
        <dbReference type="EMBL" id="KAL2917090.1"/>
    </source>
</evidence>
<dbReference type="EMBL" id="JADGIZ020000012">
    <property type="protein sequence ID" value="KAL2917090.1"/>
    <property type="molecule type" value="Genomic_DNA"/>
</dbReference>
<sequence length="344" mass="38368">MGRGRKPPARSEQLWVPDGPTGYEVWSVGGHLTEVLHIPATQPGPVRNVLVFIPGNPGLVGHYHDYLETLHRLSGGNIEVFGCTYPGQSQYLANHEQRVLSLDEQVQHKIAFYDAVSERVGANEPQVPITSSARKRRSGMNNKTAKSIRQQPRVFLAGHSLGVYVCLQILKERPDARIEKVLGLFPTLHSMGSTPRGRQASWLLMPGVRHVLCGVALALRSVLPASRFLDMVRKATGQSGRQLSATTQLIHLAPLSSWMYLAACEMSDIREMQHDAFSRHADKFILYYGVNDGWCPQSHYDEIRRLYPETETHLCQLGVPHAFVARHSEAIAGQSARLLQPHLQ</sequence>
<protein>
    <recommendedName>
        <fullName evidence="7">Lipid droplet-associated hydrolase</fullName>
    </recommendedName>
</protein>
<organism evidence="5 6">
    <name type="scientific">Polyrhizophydium stewartii</name>
    <dbReference type="NCBI Taxonomy" id="2732419"/>
    <lineage>
        <taxon>Eukaryota</taxon>
        <taxon>Fungi</taxon>
        <taxon>Fungi incertae sedis</taxon>
        <taxon>Chytridiomycota</taxon>
        <taxon>Chytridiomycota incertae sedis</taxon>
        <taxon>Chytridiomycetes</taxon>
        <taxon>Rhizophydiales</taxon>
        <taxon>Rhizophydiales incertae sedis</taxon>
        <taxon>Polyrhizophydium</taxon>
    </lineage>
</organism>
<keyword evidence="4" id="KW-0378">Hydrolase</keyword>
<comment type="caution">
    <text evidence="5">The sequence shown here is derived from an EMBL/GenBank/DDBJ whole genome shotgun (WGS) entry which is preliminary data.</text>
</comment>